<proteinExistence type="predicted"/>
<name>A0ABR1S372_9PEZI</name>
<evidence type="ECO:0000313" key="3">
    <source>
        <dbReference type="Proteomes" id="UP001444661"/>
    </source>
</evidence>
<feature type="compositionally biased region" description="Low complexity" evidence="1">
    <location>
        <begin position="99"/>
        <end position="108"/>
    </location>
</feature>
<feature type="region of interest" description="Disordered" evidence="1">
    <location>
        <begin position="81"/>
        <end position="123"/>
    </location>
</feature>
<keyword evidence="3" id="KW-1185">Reference proteome</keyword>
<evidence type="ECO:0000313" key="2">
    <source>
        <dbReference type="EMBL" id="KAK8024632.1"/>
    </source>
</evidence>
<feature type="region of interest" description="Disordered" evidence="1">
    <location>
        <begin position="277"/>
        <end position="344"/>
    </location>
</feature>
<accession>A0ABR1S372</accession>
<reference evidence="2 3" key="1">
    <citation type="submission" date="2023-01" db="EMBL/GenBank/DDBJ databases">
        <title>Analysis of 21 Apiospora genomes using comparative genomics revels a genus with tremendous synthesis potential of carbohydrate active enzymes and secondary metabolites.</title>
        <authorList>
            <person name="Sorensen T."/>
        </authorList>
    </citation>
    <scope>NUCLEOTIDE SEQUENCE [LARGE SCALE GENOMIC DNA]</scope>
    <source>
        <strain evidence="2 3">CBS 33761</strain>
    </source>
</reference>
<protein>
    <submittedName>
        <fullName evidence="2">Uncharacterized protein</fullName>
    </submittedName>
</protein>
<comment type="caution">
    <text evidence="2">The sequence shown here is derived from an EMBL/GenBank/DDBJ whole genome shotgun (WGS) entry which is preliminary data.</text>
</comment>
<gene>
    <name evidence="2" type="ORF">PG993_012698</name>
</gene>
<organism evidence="2 3">
    <name type="scientific">Apiospora rasikravindrae</name>
    <dbReference type="NCBI Taxonomy" id="990691"/>
    <lineage>
        <taxon>Eukaryota</taxon>
        <taxon>Fungi</taxon>
        <taxon>Dikarya</taxon>
        <taxon>Ascomycota</taxon>
        <taxon>Pezizomycotina</taxon>
        <taxon>Sordariomycetes</taxon>
        <taxon>Xylariomycetidae</taxon>
        <taxon>Amphisphaeriales</taxon>
        <taxon>Apiosporaceae</taxon>
        <taxon>Apiospora</taxon>
    </lineage>
</organism>
<dbReference type="Proteomes" id="UP001444661">
    <property type="component" value="Unassembled WGS sequence"/>
</dbReference>
<sequence>MDAQNEKIRTGETNIFTIHVGDGELVDESGGYQHDVEQPTRPLRSFRAKCIQKWYQIVSHLPARVGHALVRPAVLEFKISEKPPTSSSPTMSAPPPSPSGSGISIAPASTPPGEYPKHTNLPPHLPANTPFAIKGRIINPVHTPTVEHCKQVIEMERDTTLFHSGGMGKGGFLSQVLQEKRPYLHGYAPLCQKHTSHDFSEIYKYNPQAWSNLSQALAEISSGTAYVLLPPGRGEEGVPRSGHFIKDELPHLGPQVDRLIRIRHDDPNSFELLYERQPFLPPPLPPPSPPRPATPRPATPPETTSSSSRYNLRGNVRIKLVNYKGKGNGKRQRVAPETEEEIIY</sequence>
<evidence type="ECO:0000256" key="1">
    <source>
        <dbReference type="SAM" id="MobiDB-lite"/>
    </source>
</evidence>
<dbReference type="EMBL" id="JAQQWK010000011">
    <property type="protein sequence ID" value="KAK8024632.1"/>
    <property type="molecule type" value="Genomic_DNA"/>
</dbReference>
<feature type="compositionally biased region" description="Pro residues" evidence="1">
    <location>
        <begin position="279"/>
        <end position="300"/>
    </location>
</feature>